<organism evidence="1">
    <name type="scientific">Tanacetum cinerariifolium</name>
    <name type="common">Dalmatian daisy</name>
    <name type="synonym">Chrysanthemum cinerariifolium</name>
    <dbReference type="NCBI Taxonomy" id="118510"/>
    <lineage>
        <taxon>Eukaryota</taxon>
        <taxon>Viridiplantae</taxon>
        <taxon>Streptophyta</taxon>
        <taxon>Embryophyta</taxon>
        <taxon>Tracheophyta</taxon>
        <taxon>Spermatophyta</taxon>
        <taxon>Magnoliopsida</taxon>
        <taxon>eudicotyledons</taxon>
        <taxon>Gunneridae</taxon>
        <taxon>Pentapetalae</taxon>
        <taxon>asterids</taxon>
        <taxon>campanulids</taxon>
        <taxon>Asterales</taxon>
        <taxon>Asteraceae</taxon>
        <taxon>Asteroideae</taxon>
        <taxon>Anthemideae</taxon>
        <taxon>Anthemidinae</taxon>
        <taxon>Tanacetum</taxon>
    </lineage>
</organism>
<sequence>MNNYHHPRVQHPSERARAGYASLVCLRHRYAVFASNRTLAYLISTSRISETSYLPKRYVRLRNTLATRSRWYRQR</sequence>
<protein>
    <submittedName>
        <fullName evidence="1">Uncharacterized protein</fullName>
    </submittedName>
</protein>
<accession>A0A699W8R9</accession>
<gene>
    <name evidence="1" type="ORF">Tci_916431</name>
</gene>
<proteinExistence type="predicted"/>
<evidence type="ECO:0000313" key="1">
    <source>
        <dbReference type="EMBL" id="GFD44462.1"/>
    </source>
</evidence>
<dbReference type="AlphaFoldDB" id="A0A699W8R9"/>
<reference evidence="1" key="1">
    <citation type="journal article" date="2019" name="Sci. Rep.">
        <title>Draft genome of Tanacetum cinerariifolium, the natural source of mosquito coil.</title>
        <authorList>
            <person name="Yamashiro T."/>
            <person name="Shiraishi A."/>
            <person name="Satake H."/>
            <person name="Nakayama K."/>
        </authorList>
    </citation>
    <scope>NUCLEOTIDE SEQUENCE</scope>
</reference>
<name>A0A699W8R9_TANCI</name>
<comment type="caution">
    <text evidence="1">The sequence shown here is derived from an EMBL/GenBank/DDBJ whole genome shotgun (WGS) entry which is preliminary data.</text>
</comment>
<dbReference type="EMBL" id="BKCJ011623142">
    <property type="protein sequence ID" value="GFD44462.1"/>
    <property type="molecule type" value="Genomic_DNA"/>
</dbReference>